<evidence type="ECO:0000259" key="3">
    <source>
        <dbReference type="PROSITE" id="PS50887"/>
    </source>
</evidence>
<dbReference type="Proteomes" id="UP001251857">
    <property type="component" value="Unassembled WGS sequence"/>
</dbReference>
<dbReference type="InterPro" id="IPR035965">
    <property type="entry name" value="PAS-like_dom_sf"/>
</dbReference>
<dbReference type="RefSeq" id="WP_311653942.1">
    <property type="nucleotide sequence ID" value="NZ_JAVRIB010000017.1"/>
</dbReference>
<dbReference type="SUPFAM" id="SSF55073">
    <property type="entry name" value="Nucleotide cyclase"/>
    <property type="match status" value="1"/>
</dbReference>
<keyword evidence="2" id="KW-1133">Transmembrane helix</keyword>
<feature type="region of interest" description="Disordered" evidence="1">
    <location>
        <begin position="180"/>
        <end position="203"/>
    </location>
</feature>
<dbReference type="Gene3D" id="3.30.450.20">
    <property type="entry name" value="PAS domain"/>
    <property type="match status" value="1"/>
</dbReference>
<dbReference type="EMBL" id="JAVRIB010000017">
    <property type="protein sequence ID" value="MDT0636047.1"/>
    <property type="molecule type" value="Genomic_DNA"/>
</dbReference>
<evidence type="ECO:0000313" key="4">
    <source>
        <dbReference type="EMBL" id="MDT0636047.1"/>
    </source>
</evidence>
<name>A0ABU3C3A9_9GAMM</name>
<sequence length="819" mass="86422">MQPLAAAAALLWVVLAPVLLFNTLDTQVDRLADRLHDAARAELAPRLRQDRVPADLVAAAEALLTQPRYAVNYLTLRNADGVVLTSVGSLESVGNFLQAAQARQLRGLLYRASSSDRRFDLSRDGERIGFVDAGIAWRGALMASLAVVASLFVSWLIALVLAWRWLPALIAAWRERGDQTPITRPAPGSTPPSAPSAAPARTRDADSDAIARYLDRAGIGWVALDHQHRIARVNQAMQSLLHRDASALKATRHDQTLIFLDGENQRTDGPLARALSSQAESVMETTAVLQCKGHPPAAVSVRAVPEPAGSPHALTATFEPREPASPAATDDLAGLLIESAPGVLAIVDSAGRIRRAGTGWHGLFGQDAVPGGVITTILPEEPADLIGRTVPLHLASGPAAAIVSRLSADDYLVSVAPVDAAQPDSPPANASGTVALLAAMQAHADEPAAQGGLLIVADVVDCGRLNRMHGRVAVDQMLDHLVDRWRRQLDGATACITRIGGDEIALFQTPDTPPAEALPETCRRLEAALRQSPAPASAPWPVLRWGGAASSDGMPPERVLNCALIAVQAARMGDDDRQPMLYAPHFDQLVDEQSDEAAHRLAAAMTGDELDLQFWPVLDEQGGVVAAVVHVTGPVADDDAPALAREQGMAAALDAWTLGRVGRVAGNWRDIGLPPVPLLWAPAQDTGEALDGCWRHESGVHRLSPDALMVVGVPSTILPRAVMDGDDEAPSAQLRLVPEALLAGLAADQAAVAGVKAIVSRARRQQQPLVAGPVADEETAGLLVALGCGLRFGPAVAAPLLARAFGRFLARRKINPLVP</sequence>
<dbReference type="InterPro" id="IPR050706">
    <property type="entry name" value="Cyclic-di-GMP_PDE-like"/>
</dbReference>
<proteinExistence type="predicted"/>
<evidence type="ECO:0000256" key="2">
    <source>
        <dbReference type="SAM" id="Phobius"/>
    </source>
</evidence>
<evidence type="ECO:0000256" key="1">
    <source>
        <dbReference type="SAM" id="MobiDB-lite"/>
    </source>
</evidence>
<dbReference type="InterPro" id="IPR029787">
    <property type="entry name" value="Nucleotide_cyclase"/>
</dbReference>
<dbReference type="InterPro" id="IPR000160">
    <property type="entry name" value="GGDEF_dom"/>
</dbReference>
<feature type="transmembrane region" description="Helical" evidence="2">
    <location>
        <begin position="141"/>
        <end position="166"/>
    </location>
</feature>
<dbReference type="PANTHER" id="PTHR33121">
    <property type="entry name" value="CYCLIC DI-GMP PHOSPHODIESTERASE PDEF"/>
    <property type="match status" value="1"/>
</dbReference>
<comment type="caution">
    <text evidence="4">The sequence shown here is derived from an EMBL/GenBank/DDBJ whole genome shotgun (WGS) entry which is preliminary data.</text>
</comment>
<keyword evidence="2" id="KW-0472">Membrane</keyword>
<dbReference type="Gene3D" id="3.30.70.270">
    <property type="match status" value="1"/>
</dbReference>
<organism evidence="4 5">
    <name type="scientific">Spectribacter hydrogenoxidans</name>
    <dbReference type="NCBI Taxonomy" id="3075608"/>
    <lineage>
        <taxon>Bacteria</taxon>
        <taxon>Pseudomonadati</taxon>
        <taxon>Pseudomonadota</taxon>
        <taxon>Gammaproteobacteria</taxon>
        <taxon>Salinisphaerales</taxon>
        <taxon>Salinisphaeraceae</taxon>
        <taxon>Spectribacter</taxon>
    </lineage>
</organism>
<protein>
    <recommendedName>
        <fullName evidence="3">GGDEF domain-containing protein</fullName>
    </recommendedName>
</protein>
<dbReference type="InterPro" id="IPR000014">
    <property type="entry name" value="PAS"/>
</dbReference>
<dbReference type="PANTHER" id="PTHR33121:SF70">
    <property type="entry name" value="SIGNALING PROTEIN YKOW"/>
    <property type="match status" value="1"/>
</dbReference>
<evidence type="ECO:0000313" key="5">
    <source>
        <dbReference type="Proteomes" id="UP001251857"/>
    </source>
</evidence>
<keyword evidence="5" id="KW-1185">Reference proteome</keyword>
<reference evidence="4 5" key="1">
    <citation type="submission" date="2023-09" db="EMBL/GenBank/DDBJ databases">
        <authorList>
            <person name="Rey-Velasco X."/>
        </authorList>
    </citation>
    <scope>NUCLEOTIDE SEQUENCE [LARGE SCALE GENOMIC DNA]</scope>
    <source>
        <strain evidence="4 5">W335</strain>
    </source>
</reference>
<accession>A0ABU3C3A9</accession>
<dbReference type="InterPro" id="IPR043128">
    <property type="entry name" value="Rev_trsase/Diguanyl_cyclase"/>
</dbReference>
<dbReference type="SMART" id="SM00091">
    <property type="entry name" value="PAS"/>
    <property type="match status" value="2"/>
</dbReference>
<feature type="domain" description="GGDEF" evidence="3">
    <location>
        <begin position="450"/>
        <end position="584"/>
    </location>
</feature>
<dbReference type="PROSITE" id="PS50887">
    <property type="entry name" value="GGDEF"/>
    <property type="match status" value="1"/>
</dbReference>
<dbReference type="SUPFAM" id="SSF55785">
    <property type="entry name" value="PYP-like sensor domain (PAS domain)"/>
    <property type="match status" value="1"/>
</dbReference>
<keyword evidence="2" id="KW-0812">Transmembrane</keyword>
<gene>
    <name evidence="4" type="ORF">RM532_13920</name>
</gene>